<dbReference type="PROSITE" id="PS00702">
    <property type="entry name" value="GM_CSF"/>
    <property type="match status" value="1"/>
</dbReference>
<proteinExistence type="inferred from homology"/>
<evidence type="ECO:0000256" key="8">
    <source>
        <dbReference type="ARBA" id="ARBA00023030"/>
    </source>
</evidence>
<evidence type="ECO:0000313" key="14">
    <source>
        <dbReference type="EMBL" id="EDM04426.1"/>
    </source>
</evidence>
<keyword evidence="6" id="KW-0964">Secreted</keyword>
<sequence length="141" mass="16191">MWLQNLLFLGIVVYSFSAPTRSPNPVTRPWKHVDAIKEALSLLNDMRALENEDVDIISNEFSIQRPTCVQTRLKLYKQGLRGNLTKLNGALTMIASHYQTNCPPTPETDCEIEVTTFEDFIKNLKGFLFDIPFDCWKPVQK</sequence>
<dbReference type="Pfam" id="PF01109">
    <property type="entry name" value="GM_CSF"/>
    <property type="match status" value="1"/>
</dbReference>
<gene>
    <name evidence="14 16" type="primary">Csf2</name>
    <name evidence="14" type="ORF">rCG_33313</name>
</gene>
<evidence type="ECO:0000256" key="12">
    <source>
        <dbReference type="ARBA" id="ARBA00029601"/>
    </source>
</evidence>
<dbReference type="SMART" id="SM00040">
    <property type="entry name" value="CSF2"/>
    <property type="match status" value="1"/>
</dbReference>
<comment type="similarity">
    <text evidence="3">Belongs to the GM-CSF family.</text>
</comment>
<evidence type="ECO:0000256" key="5">
    <source>
        <dbReference type="ARBA" id="ARBA00022514"/>
    </source>
</evidence>
<comment type="function">
    <text evidence="1">Cytokine that stimulates the growth and differentiation of hematopoietic precursor cells from various lineages, including granulocytes, macrophages, eosinophils and erythrocytes.</text>
</comment>
<evidence type="ECO:0000256" key="13">
    <source>
        <dbReference type="SAM" id="SignalP"/>
    </source>
</evidence>
<keyword evidence="10" id="KW-0325">Glycoprotein</keyword>
<dbReference type="RGD" id="621065">
    <property type="gene designation" value="Csf2"/>
</dbReference>
<dbReference type="InterPro" id="IPR009079">
    <property type="entry name" value="4_helix_cytokine-like_core"/>
</dbReference>
<organism evidence="14 15">
    <name type="scientific">Rattus norvegicus</name>
    <name type="common">Rat</name>
    <dbReference type="NCBI Taxonomy" id="10116"/>
    <lineage>
        <taxon>Eukaryota</taxon>
        <taxon>Metazoa</taxon>
        <taxon>Chordata</taxon>
        <taxon>Craniata</taxon>
        <taxon>Vertebrata</taxon>
        <taxon>Euteleostomi</taxon>
        <taxon>Mammalia</taxon>
        <taxon>Eutheria</taxon>
        <taxon>Euarchontoglires</taxon>
        <taxon>Glires</taxon>
        <taxon>Rodentia</taxon>
        <taxon>Myomorpha</taxon>
        <taxon>Muroidea</taxon>
        <taxon>Muridae</taxon>
        <taxon>Murinae</taxon>
        <taxon>Rattus</taxon>
    </lineage>
</organism>
<evidence type="ECO:0000313" key="15">
    <source>
        <dbReference type="Proteomes" id="UP000234681"/>
    </source>
</evidence>
<evidence type="ECO:0000256" key="3">
    <source>
        <dbReference type="ARBA" id="ARBA00009378"/>
    </source>
</evidence>
<feature type="chain" id="PRO_5039886921" description="Granulocyte-macrophage colony-stimulating factor" evidence="13">
    <location>
        <begin position="18"/>
        <end position="141"/>
    </location>
</feature>
<reference evidence="14 15" key="1">
    <citation type="submission" date="2005-07" db="EMBL/GenBank/DDBJ databases">
        <authorList>
            <person name="Mural R.J."/>
            <person name="Li P.W."/>
            <person name="Adams M.D."/>
            <person name="Amanatides P.G."/>
            <person name="Baden-Tillson H."/>
            <person name="Barnstead M."/>
            <person name="Chin S.H."/>
            <person name="Dew I."/>
            <person name="Evans C.A."/>
            <person name="Ferriera S."/>
            <person name="Flanigan M."/>
            <person name="Fosler C."/>
            <person name="Glodek A."/>
            <person name="Gu Z."/>
            <person name="Holt R.A."/>
            <person name="Jennings D."/>
            <person name="Kraft C.L."/>
            <person name="Lu F."/>
            <person name="Nguyen T."/>
            <person name="Nusskern D.R."/>
            <person name="Pfannkoch C.M."/>
            <person name="Sitter C."/>
            <person name="Sutton G.G."/>
            <person name="Venter J.C."/>
            <person name="Wang Z."/>
            <person name="Woodage T."/>
            <person name="Zheng X.H."/>
            <person name="Zhong F."/>
        </authorList>
    </citation>
    <scope>NUCLEOTIDE SEQUENCE [LARGE SCALE GENOMIC DNA]</scope>
    <source>
        <strain>BN</strain>
        <strain evidence="15">Sprague-Dawley</strain>
    </source>
</reference>
<keyword evidence="9" id="KW-1015">Disulfide bond</keyword>
<protein>
    <recommendedName>
        <fullName evidence="4">Granulocyte-macrophage colony-stimulating factor</fullName>
    </recommendedName>
    <alternativeName>
        <fullName evidence="12">Colony-stimulating factor</fullName>
    </alternativeName>
</protein>
<dbReference type="AlphaFoldDB" id="A6HEH1"/>
<dbReference type="GO" id="GO:0008083">
    <property type="term" value="F:growth factor activity"/>
    <property type="evidence" value="ECO:0007669"/>
    <property type="project" value="UniProtKB-KW"/>
</dbReference>
<dbReference type="GO" id="GO:0005129">
    <property type="term" value="F:granulocyte macrophage colony-stimulating factor receptor binding"/>
    <property type="evidence" value="ECO:0007669"/>
    <property type="project" value="InterPro"/>
</dbReference>
<accession>A6HEH1</accession>
<evidence type="ECO:0000256" key="4">
    <source>
        <dbReference type="ARBA" id="ARBA00018697"/>
    </source>
</evidence>
<dbReference type="SUPFAM" id="SSF47266">
    <property type="entry name" value="4-helical cytokines"/>
    <property type="match status" value="1"/>
</dbReference>
<evidence type="ECO:0000256" key="6">
    <source>
        <dbReference type="ARBA" id="ARBA00022525"/>
    </source>
</evidence>
<dbReference type="EMBL" id="CH473948">
    <property type="protein sequence ID" value="EDM04426.1"/>
    <property type="molecule type" value="Genomic_DNA"/>
</dbReference>
<dbReference type="Gene3D" id="1.20.1250.10">
    <property type="match status" value="1"/>
</dbReference>
<evidence type="ECO:0000256" key="1">
    <source>
        <dbReference type="ARBA" id="ARBA00003164"/>
    </source>
</evidence>
<dbReference type="GO" id="GO:0005615">
    <property type="term" value="C:extracellular space"/>
    <property type="evidence" value="ECO:0007669"/>
    <property type="project" value="UniProtKB-KW"/>
</dbReference>
<dbReference type="PRINTS" id="PR00693">
    <property type="entry name" value="GMCSFACTOR"/>
</dbReference>
<comment type="subcellular location">
    <subcellularLocation>
        <location evidence="2">Secreted</location>
    </subcellularLocation>
</comment>
<evidence type="ECO:0000313" key="16">
    <source>
        <dbReference type="RGD" id="621065"/>
    </source>
</evidence>
<name>A6HEH1_RAT</name>
<dbReference type="PANTHER" id="PTHR10059">
    <property type="entry name" value="GRANULOCYTE-MACROPHAGE COLONY-STIMULATING FACTOR GM-CSF"/>
    <property type="match status" value="1"/>
</dbReference>
<comment type="subunit">
    <text evidence="11">Monomer. The signaling GM-CSF receptor complex is a dodecamer of two head-to-head hexamers of two alpha, two beta, and two ligand subunits.</text>
</comment>
<dbReference type="PANTHER" id="PTHR10059:SF0">
    <property type="entry name" value="GRANULOCYTE-MACROPHAGE COLONY-STIMULATING FACTOR"/>
    <property type="match status" value="1"/>
</dbReference>
<dbReference type="InterPro" id="IPR000773">
    <property type="entry name" value="GM_colony-stim-fac"/>
</dbReference>
<dbReference type="GO" id="GO:0005125">
    <property type="term" value="F:cytokine activity"/>
    <property type="evidence" value="ECO:0007669"/>
    <property type="project" value="UniProtKB-KW"/>
</dbReference>
<evidence type="ECO:0000256" key="7">
    <source>
        <dbReference type="ARBA" id="ARBA00022729"/>
    </source>
</evidence>
<evidence type="ECO:0000256" key="9">
    <source>
        <dbReference type="ARBA" id="ARBA00023157"/>
    </source>
</evidence>
<feature type="signal peptide" evidence="13">
    <location>
        <begin position="1"/>
        <end position="17"/>
    </location>
</feature>
<keyword evidence="8" id="KW-0339">Growth factor</keyword>
<dbReference type="CDD" id="cd00040">
    <property type="entry name" value="CSF2"/>
    <property type="match status" value="1"/>
</dbReference>
<keyword evidence="5" id="KW-0202">Cytokine</keyword>
<dbReference type="Proteomes" id="UP000234681">
    <property type="component" value="Chromosome 10"/>
</dbReference>
<dbReference type="GO" id="GO:0006955">
    <property type="term" value="P:immune response"/>
    <property type="evidence" value="ECO:0007669"/>
    <property type="project" value="InterPro"/>
</dbReference>
<evidence type="ECO:0000256" key="10">
    <source>
        <dbReference type="ARBA" id="ARBA00023180"/>
    </source>
</evidence>
<keyword evidence="7 13" id="KW-0732">Signal</keyword>
<evidence type="ECO:0000256" key="11">
    <source>
        <dbReference type="ARBA" id="ARBA00025874"/>
    </source>
</evidence>
<evidence type="ECO:0000256" key="2">
    <source>
        <dbReference type="ARBA" id="ARBA00004613"/>
    </source>
</evidence>